<feature type="transmembrane region" description="Helical" evidence="1">
    <location>
        <begin position="140"/>
        <end position="157"/>
    </location>
</feature>
<organism evidence="2 3">
    <name type="scientific">Gracilibacillus thailandensis</name>
    <dbReference type="NCBI Taxonomy" id="563735"/>
    <lineage>
        <taxon>Bacteria</taxon>
        <taxon>Bacillati</taxon>
        <taxon>Bacillota</taxon>
        <taxon>Bacilli</taxon>
        <taxon>Bacillales</taxon>
        <taxon>Bacillaceae</taxon>
        <taxon>Gracilibacillus</taxon>
    </lineage>
</organism>
<feature type="transmembrane region" description="Helical" evidence="1">
    <location>
        <begin position="6"/>
        <end position="24"/>
    </location>
</feature>
<accession>A0A6N7R262</accession>
<evidence type="ECO:0000313" key="3">
    <source>
        <dbReference type="Proteomes" id="UP000435187"/>
    </source>
</evidence>
<dbReference type="EMBL" id="WJEE01000018">
    <property type="protein sequence ID" value="MRI66619.1"/>
    <property type="molecule type" value="Genomic_DNA"/>
</dbReference>
<keyword evidence="1" id="KW-1133">Transmembrane helix</keyword>
<evidence type="ECO:0000256" key="1">
    <source>
        <dbReference type="SAM" id="Phobius"/>
    </source>
</evidence>
<evidence type="ECO:0000313" key="2">
    <source>
        <dbReference type="EMBL" id="MRI66619.1"/>
    </source>
</evidence>
<keyword evidence="3" id="KW-1185">Reference proteome</keyword>
<name>A0A6N7R262_9BACI</name>
<reference evidence="2 3" key="1">
    <citation type="submission" date="2019-10" db="EMBL/GenBank/DDBJ databases">
        <title>Gracilibacillus salitolerans sp. nov., a moderate halophile isolated from a saline soil in northwest China.</title>
        <authorList>
            <person name="Gan L."/>
        </authorList>
    </citation>
    <scope>NUCLEOTIDE SEQUENCE [LARGE SCALE GENOMIC DNA]</scope>
    <source>
        <strain evidence="2 3">TP2-8</strain>
    </source>
</reference>
<feature type="transmembrane region" description="Helical" evidence="1">
    <location>
        <begin position="107"/>
        <end position="133"/>
    </location>
</feature>
<protein>
    <submittedName>
        <fullName evidence="2">Uncharacterized protein</fullName>
    </submittedName>
</protein>
<dbReference type="Proteomes" id="UP000435187">
    <property type="component" value="Unassembled WGS sequence"/>
</dbReference>
<sequence length="196" mass="23253">MINFLYRLFLTFNSTSLIIVLFLVKEQVTIQWHNKLSYVPDFVSYTLYFCLPIIFTFISLLLAKSLANDSLEKTEKNIKIENGREKTIKISKIIEVEQANNAFLPSYLGYFFVALSVPYFETLIFVFLVLFLFTFFSQTLYFNPLFLLFGYHFYYLTTINKTRIFLITRKSLKNPDDINLPKLRRINDFTFIDLGR</sequence>
<proteinExistence type="predicted"/>
<keyword evidence="1" id="KW-0472">Membrane</keyword>
<feature type="transmembrane region" description="Helical" evidence="1">
    <location>
        <begin position="45"/>
        <end position="63"/>
    </location>
</feature>
<keyword evidence="1" id="KW-0812">Transmembrane</keyword>
<gene>
    <name evidence="2" type="ORF">GH885_09690</name>
</gene>
<comment type="caution">
    <text evidence="2">The sequence shown here is derived from an EMBL/GenBank/DDBJ whole genome shotgun (WGS) entry which is preliminary data.</text>
</comment>
<dbReference type="AlphaFoldDB" id="A0A6N7R262"/>